<gene>
    <name evidence="2" type="ORF">PQR63_08190</name>
</gene>
<keyword evidence="1" id="KW-0732">Signal</keyword>
<protein>
    <recommendedName>
        <fullName evidence="4">YXWGXW repeat-containing protein</fullName>
    </recommendedName>
</protein>
<evidence type="ECO:0000256" key="1">
    <source>
        <dbReference type="SAM" id="SignalP"/>
    </source>
</evidence>
<dbReference type="RefSeq" id="WP_408167233.1">
    <property type="nucleotide sequence ID" value="NZ_JAQQFR010000004.1"/>
</dbReference>
<comment type="caution">
    <text evidence="2">The sequence shown here is derived from an EMBL/GenBank/DDBJ whole genome shotgun (WGS) entry which is preliminary data.</text>
</comment>
<sequence length="84" mass="9239">MNTRMIRIAGLLSAAAAVVAVSGCVVTPPSVRPAYVEPAYAAPPGVVYVQPTYASPGPGYAWEYHAHYGWGWRHPQYGWHRGWR</sequence>
<reference evidence="2 3" key="1">
    <citation type="journal article" date="2024" name="Chem. Sci.">
        <title>Discovery of megapolipeptins by genome mining of a Burkholderiales bacteria collection.</title>
        <authorList>
            <person name="Paulo B.S."/>
            <person name="Recchia M.J.J."/>
            <person name="Lee S."/>
            <person name="Fergusson C.H."/>
            <person name="Romanowski S.B."/>
            <person name="Hernandez A."/>
            <person name="Krull N."/>
            <person name="Liu D.Y."/>
            <person name="Cavanagh H."/>
            <person name="Bos A."/>
            <person name="Gray C.A."/>
            <person name="Murphy B.T."/>
            <person name="Linington R.G."/>
            <person name="Eustaquio A.S."/>
        </authorList>
    </citation>
    <scope>NUCLEOTIDE SEQUENCE [LARGE SCALE GENOMIC DNA]</scope>
    <source>
        <strain evidence="2 3">RL21-008-BIB-B</strain>
    </source>
</reference>
<organism evidence="2 3">
    <name type="scientific">Herbaspirillum rhizosphaerae</name>
    <dbReference type="NCBI Taxonomy" id="346179"/>
    <lineage>
        <taxon>Bacteria</taxon>
        <taxon>Pseudomonadati</taxon>
        <taxon>Pseudomonadota</taxon>
        <taxon>Betaproteobacteria</taxon>
        <taxon>Burkholderiales</taxon>
        <taxon>Oxalobacteraceae</taxon>
        <taxon>Herbaspirillum</taxon>
    </lineage>
</organism>
<feature type="chain" id="PRO_5045381272" description="YXWGXW repeat-containing protein" evidence="1">
    <location>
        <begin position="21"/>
        <end position="84"/>
    </location>
</feature>
<accession>A0ABW8Z7I4</accession>
<proteinExistence type="predicted"/>
<dbReference type="PROSITE" id="PS51257">
    <property type="entry name" value="PROKAR_LIPOPROTEIN"/>
    <property type="match status" value="1"/>
</dbReference>
<keyword evidence="3" id="KW-1185">Reference proteome</keyword>
<evidence type="ECO:0000313" key="2">
    <source>
        <dbReference type="EMBL" id="MFL9878356.1"/>
    </source>
</evidence>
<dbReference type="Proteomes" id="UP001629214">
    <property type="component" value="Unassembled WGS sequence"/>
</dbReference>
<evidence type="ECO:0000313" key="3">
    <source>
        <dbReference type="Proteomes" id="UP001629214"/>
    </source>
</evidence>
<evidence type="ECO:0008006" key="4">
    <source>
        <dbReference type="Google" id="ProtNLM"/>
    </source>
</evidence>
<feature type="signal peptide" evidence="1">
    <location>
        <begin position="1"/>
        <end position="20"/>
    </location>
</feature>
<dbReference type="EMBL" id="JAQQFR010000004">
    <property type="protein sequence ID" value="MFL9878356.1"/>
    <property type="molecule type" value="Genomic_DNA"/>
</dbReference>
<name>A0ABW8Z7I4_9BURK</name>